<dbReference type="PROSITE" id="PS01124">
    <property type="entry name" value="HTH_ARAC_FAMILY_2"/>
    <property type="match status" value="1"/>
</dbReference>
<dbReference type="EMBL" id="JARFYM010000023">
    <property type="protein sequence ID" value="MDL2401829.1"/>
    <property type="molecule type" value="Genomic_DNA"/>
</dbReference>
<dbReference type="Pfam" id="PF12833">
    <property type="entry name" value="HTH_18"/>
    <property type="match status" value="1"/>
</dbReference>
<sequence length="306" mass="33667">MPDGAGSEDYFRLSAPASAFEAVLSKNGINLDCPETVAGRTGEPGFVLGLQRQEPALDRVKLGECFVPVIPFPHGTIGLARLILDPPSQTRREETTSIYLSRRTFDQIADTLGTDRIVELPLAPGIASGDTVIENLFSCLIPAVEQPERMSALFIDHVGKAFNAHIAQRYGRMRMTRPAVIGGLTPWQLRRARDTINARLDRDLSLAQLASDCGLSTSHFARAFARSTGIPPHRWVMQRRVDRAKELMRRGTPLAEIALMCGFSDQSHLTRVFSQSVGLTPGRWRESQILAAFDVAPIAMREADSC</sequence>
<keyword evidence="6" id="KW-1185">Reference proteome</keyword>
<feature type="domain" description="HTH araC/xylS-type" evidence="4">
    <location>
        <begin position="190"/>
        <end position="287"/>
    </location>
</feature>
<dbReference type="SUPFAM" id="SSF46689">
    <property type="entry name" value="Homeodomain-like"/>
    <property type="match status" value="2"/>
</dbReference>
<dbReference type="PROSITE" id="PS00041">
    <property type="entry name" value="HTH_ARAC_FAMILY_1"/>
    <property type="match status" value="1"/>
</dbReference>
<dbReference type="SMART" id="SM00342">
    <property type="entry name" value="HTH_ARAC"/>
    <property type="match status" value="1"/>
</dbReference>
<dbReference type="InterPro" id="IPR009057">
    <property type="entry name" value="Homeodomain-like_sf"/>
</dbReference>
<reference evidence="5" key="1">
    <citation type="submission" date="2023-06" db="EMBL/GenBank/DDBJ databases">
        <title>Phylogenetic Diversity of Rhizobium strains.</title>
        <authorList>
            <person name="Moura F.T."/>
            <person name="Helene L.C.F."/>
            <person name="Hungria M."/>
        </authorList>
    </citation>
    <scope>NUCLEOTIDE SEQUENCE</scope>
    <source>
        <strain evidence="5">CCGE526</strain>
    </source>
</reference>
<evidence type="ECO:0000256" key="3">
    <source>
        <dbReference type="ARBA" id="ARBA00023163"/>
    </source>
</evidence>
<evidence type="ECO:0000256" key="1">
    <source>
        <dbReference type="ARBA" id="ARBA00023015"/>
    </source>
</evidence>
<keyword evidence="2" id="KW-0238">DNA-binding</keyword>
<accession>A0ABT7JZQ0</accession>
<gene>
    <name evidence="5" type="ORF">PY649_23245</name>
</gene>
<comment type="caution">
    <text evidence="5">The sequence shown here is derived from an EMBL/GenBank/DDBJ whole genome shotgun (WGS) entry which is preliminary data.</text>
</comment>
<dbReference type="InterPro" id="IPR018060">
    <property type="entry name" value="HTH_AraC"/>
</dbReference>
<organism evidence="5 6">
    <name type="scientific">Rhizobium mayense</name>
    <dbReference type="NCBI Taxonomy" id="1312184"/>
    <lineage>
        <taxon>Bacteria</taxon>
        <taxon>Pseudomonadati</taxon>
        <taxon>Pseudomonadota</taxon>
        <taxon>Alphaproteobacteria</taxon>
        <taxon>Hyphomicrobiales</taxon>
        <taxon>Rhizobiaceae</taxon>
        <taxon>Rhizobium/Agrobacterium group</taxon>
        <taxon>Rhizobium</taxon>
    </lineage>
</organism>
<dbReference type="PANTHER" id="PTHR46796">
    <property type="entry name" value="HTH-TYPE TRANSCRIPTIONAL ACTIVATOR RHAS-RELATED"/>
    <property type="match status" value="1"/>
</dbReference>
<evidence type="ECO:0000313" key="5">
    <source>
        <dbReference type="EMBL" id="MDL2401829.1"/>
    </source>
</evidence>
<evidence type="ECO:0000259" key="4">
    <source>
        <dbReference type="PROSITE" id="PS01124"/>
    </source>
</evidence>
<proteinExistence type="predicted"/>
<dbReference type="Gene3D" id="1.10.10.60">
    <property type="entry name" value="Homeodomain-like"/>
    <property type="match status" value="2"/>
</dbReference>
<evidence type="ECO:0000313" key="6">
    <source>
        <dbReference type="Proteomes" id="UP001172645"/>
    </source>
</evidence>
<dbReference type="RefSeq" id="WP_285871109.1">
    <property type="nucleotide sequence ID" value="NZ_JARFYM010000023.1"/>
</dbReference>
<dbReference type="Proteomes" id="UP001172645">
    <property type="component" value="Unassembled WGS sequence"/>
</dbReference>
<keyword evidence="1" id="KW-0805">Transcription regulation</keyword>
<dbReference type="InterPro" id="IPR050204">
    <property type="entry name" value="AraC_XylS_family_regulators"/>
</dbReference>
<protein>
    <submittedName>
        <fullName evidence="5">AraC family transcriptional regulator</fullName>
    </submittedName>
</protein>
<evidence type="ECO:0000256" key="2">
    <source>
        <dbReference type="ARBA" id="ARBA00023125"/>
    </source>
</evidence>
<name>A0ABT7JZQ0_9HYPH</name>
<dbReference type="InterPro" id="IPR018062">
    <property type="entry name" value="HTH_AraC-typ_CS"/>
</dbReference>
<keyword evidence="3" id="KW-0804">Transcription</keyword>
<dbReference type="PANTHER" id="PTHR46796:SF14">
    <property type="entry name" value="TRANSCRIPTIONAL REGULATORY PROTEIN"/>
    <property type="match status" value="1"/>
</dbReference>